<dbReference type="Proteomes" id="UP000195437">
    <property type="component" value="Chromosome"/>
</dbReference>
<evidence type="ECO:0000256" key="1">
    <source>
        <dbReference type="ARBA" id="ARBA00001974"/>
    </source>
</evidence>
<evidence type="ECO:0000313" key="6">
    <source>
        <dbReference type="EMBL" id="ARU61935.1"/>
    </source>
</evidence>
<evidence type="ECO:0000256" key="4">
    <source>
        <dbReference type="ARBA" id="ARBA00023002"/>
    </source>
</evidence>
<dbReference type="AlphaFoldDB" id="A0A1Y0IR59"/>
<gene>
    <name evidence="6" type="ORF">CBW65_13520</name>
</gene>
<comment type="subunit">
    <text evidence="2">Homodimer.</text>
</comment>
<proteinExistence type="predicted"/>
<sequence>MCRACPGGWRLNRFLPGESGGARVNRQRDVVILGGGPAGMTAALWCKRLGLSHLLLESQESLGGQLFAIHNEVIDYPAVPVKSGAELQEKFAAHVELLDCEIECGVSVREVNLAERFLTVGKEGGEEARIDFHGLIAATGGAERRLGVPGEQEMIDRGEVYSATRDRERFAGKRAAVVGGGDRAFEGALLLAERGADVVLIHRSGQFKAREEFLHPVLAHPKIEIVTDARVERIYGAERVEGLDVALQDGTVQRLDVAGLFVRIGVEPNSHLLRGQVETDAEGYPLVDATGQTSVAGVFAVGDLCTRPLYSGIASAVGQAMVAAKQLSLYVEQKGAEL</sequence>
<dbReference type="KEGG" id="tum:CBW65_13520"/>
<dbReference type="PRINTS" id="PR00368">
    <property type="entry name" value="FADPNR"/>
</dbReference>
<dbReference type="PRINTS" id="PR00469">
    <property type="entry name" value="PNDRDTASEII"/>
</dbReference>
<organism evidence="6 7">
    <name type="scientific">Tumebacillus avium</name>
    <dbReference type="NCBI Taxonomy" id="1903704"/>
    <lineage>
        <taxon>Bacteria</taxon>
        <taxon>Bacillati</taxon>
        <taxon>Bacillota</taxon>
        <taxon>Bacilli</taxon>
        <taxon>Bacillales</taxon>
        <taxon>Alicyclobacillaceae</taxon>
        <taxon>Tumebacillus</taxon>
    </lineage>
</organism>
<dbReference type="InterPro" id="IPR036188">
    <property type="entry name" value="FAD/NAD-bd_sf"/>
</dbReference>
<protein>
    <recommendedName>
        <fullName evidence="5">FAD/NAD(P)-binding domain-containing protein</fullName>
    </recommendedName>
</protein>
<evidence type="ECO:0000256" key="2">
    <source>
        <dbReference type="ARBA" id="ARBA00011738"/>
    </source>
</evidence>
<feature type="domain" description="FAD/NAD(P)-binding" evidence="5">
    <location>
        <begin position="29"/>
        <end position="319"/>
    </location>
</feature>
<dbReference type="InterPro" id="IPR023753">
    <property type="entry name" value="FAD/NAD-binding_dom"/>
</dbReference>
<dbReference type="EMBL" id="CP021434">
    <property type="protein sequence ID" value="ARU61935.1"/>
    <property type="molecule type" value="Genomic_DNA"/>
</dbReference>
<keyword evidence="4" id="KW-0560">Oxidoreductase</keyword>
<comment type="cofactor">
    <cofactor evidence="1">
        <name>FAD</name>
        <dbReference type="ChEBI" id="CHEBI:57692"/>
    </cofactor>
</comment>
<dbReference type="GO" id="GO:0016491">
    <property type="term" value="F:oxidoreductase activity"/>
    <property type="evidence" value="ECO:0007669"/>
    <property type="project" value="UniProtKB-KW"/>
</dbReference>
<dbReference type="InterPro" id="IPR050097">
    <property type="entry name" value="Ferredoxin-NADP_redctase_2"/>
</dbReference>
<keyword evidence="7" id="KW-1185">Reference proteome</keyword>
<accession>A0A1Y0IR59</accession>
<dbReference type="SUPFAM" id="SSF51905">
    <property type="entry name" value="FAD/NAD(P)-binding domain"/>
    <property type="match status" value="1"/>
</dbReference>
<dbReference type="PANTHER" id="PTHR48105">
    <property type="entry name" value="THIOREDOXIN REDUCTASE 1-RELATED-RELATED"/>
    <property type="match status" value="1"/>
</dbReference>
<evidence type="ECO:0000259" key="5">
    <source>
        <dbReference type="Pfam" id="PF07992"/>
    </source>
</evidence>
<name>A0A1Y0IR59_9BACL</name>
<keyword evidence="3" id="KW-0285">Flavoprotein</keyword>
<evidence type="ECO:0000256" key="3">
    <source>
        <dbReference type="ARBA" id="ARBA00022630"/>
    </source>
</evidence>
<dbReference type="Gene3D" id="3.50.50.60">
    <property type="entry name" value="FAD/NAD(P)-binding domain"/>
    <property type="match status" value="2"/>
</dbReference>
<evidence type="ECO:0000313" key="7">
    <source>
        <dbReference type="Proteomes" id="UP000195437"/>
    </source>
</evidence>
<dbReference type="Pfam" id="PF07992">
    <property type="entry name" value="Pyr_redox_2"/>
    <property type="match status" value="1"/>
</dbReference>
<reference evidence="7" key="1">
    <citation type="submission" date="2017-05" db="EMBL/GenBank/DDBJ databases">
        <authorList>
            <person name="Sung H."/>
        </authorList>
    </citation>
    <scope>NUCLEOTIDE SEQUENCE [LARGE SCALE GENOMIC DNA]</scope>
    <source>
        <strain evidence="7">AR23208</strain>
    </source>
</reference>